<evidence type="ECO:0000313" key="2">
    <source>
        <dbReference type="Proteomes" id="UP000292424"/>
    </source>
</evidence>
<dbReference type="EMBL" id="CP044016">
    <property type="protein sequence ID" value="QES88402.1"/>
    <property type="molecule type" value="Genomic_DNA"/>
</dbReference>
<name>A0A5P2G3K5_9BACT</name>
<sequence>MKEFIHLIDNSKETPLERVISKNHIVSIAKVENGYTQIMLSSPINGERNKYHIITKEPYEKLINRMEE</sequence>
<accession>A0A5P2G3K5</accession>
<reference evidence="1 2" key="1">
    <citation type="submission" date="2019-09" db="EMBL/GenBank/DDBJ databases">
        <title>Complete genome sequence of Arachidicoccus sp. B3-10 isolated from apple orchard soil.</title>
        <authorList>
            <person name="Kim H.S."/>
            <person name="Han K.-I."/>
            <person name="Suh M.K."/>
            <person name="Lee K.C."/>
            <person name="Eom M.K."/>
            <person name="Kim J.-S."/>
            <person name="Kang S.W."/>
            <person name="Sin Y."/>
            <person name="Lee J.-S."/>
        </authorList>
    </citation>
    <scope>NUCLEOTIDE SEQUENCE [LARGE SCALE GENOMIC DNA]</scope>
    <source>
        <strain evidence="1 2">B3-10</strain>
    </source>
</reference>
<dbReference type="AlphaFoldDB" id="A0A5P2G3K5"/>
<protein>
    <submittedName>
        <fullName evidence="1">Uncharacterized protein</fullName>
    </submittedName>
</protein>
<gene>
    <name evidence="1" type="ORF">E0W69_006930</name>
</gene>
<organism evidence="1 2">
    <name type="scientific">Rhizosphaericola mali</name>
    <dbReference type="NCBI Taxonomy" id="2545455"/>
    <lineage>
        <taxon>Bacteria</taxon>
        <taxon>Pseudomonadati</taxon>
        <taxon>Bacteroidota</taxon>
        <taxon>Chitinophagia</taxon>
        <taxon>Chitinophagales</taxon>
        <taxon>Chitinophagaceae</taxon>
        <taxon>Rhizosphaericola</taxon>
    </lineage>
</organism>
<proteinExistence type="predicted"/>
<dbReference type="KEGG" id="arac:E0W69_006930"/>
<dbReference type="RefSeq" id="WP_131329290.1">
    <property type="nucleotide sequence ID" value="NZ_CP044016.1"/>
</dbReference>
<evidence type="ECO:0000313" key="1">
    <source>
        <dbReference type="EMBL" id="QES88402.1"/>
    </source>
</evidence>
<keyword evidence="2" id="KW-1185">Reference proteome</keyword>
<dbReference type="Proteomes" id="UP000292424">
    <property type="component" value="Chromosome"/>
</dbReference>